<keyword evidence="2 5" id="KW-0812">Transmembrane</keyword>
<dbReference type="SMART" id="SM00724">
    <property type="entry name" value="TLC"/>
    <property type="match status" value="1"/>
</dbReference>
<name>A0A8B6FBD2_MYTGA</name>
<evidence type="ECO:0000256" key="1">
    <source>
        <dbReference type="ARBA" id="ARBA00004141"/>
    </source>
</evidence>
<feature type="transmembrane region" description="Helical" evidence="6">
    <location>
        <begin position="82"/>
        <end position="100"/>
    </location>
</feature>
<keyword evidence="9" id="KW-1185">Reference proteome</keyword>
<comment type="subcellular location">
    <subcellularLocation>
        <location evidence="1">Membrane</location>
        <topology evidence="1">Multi-pass membrane protein</topology>
    </subcellularLocation>
</comment>
<dbReference type="GO" id="GO:0097035">
    <property type="term" value="P:regulation of membrane lipid distribution"/>
    <property type="evidence" value="ECO:0007669"/>
    <property type="project" value="TreeGrafter"/>
</dbReference>
<feature type="domain" description="TLC" evidence="7">
    <location>
        <begin position="43"/>
        <end position="247"/>
    </location>
</feature>
<keyword evidence="4 5" id="KW-0472">Membrane</keyword>
<protein>
    <recommendedName>
        <fullName evidence="7">TLC domain-containing protein</fullName>
    </recommendedName>
</protein>
<feature type="transmembrane region" description="Helical" evidence="6">
    <location>
        <begin position="177"/>
        <end position="200"/>
    </location>
</feature>
<dbReference type="InterPro" id="IPR006634">
    <property type="entry name" value="TLC-dom"/>
</dbReference>
<evidence type="ECO:0000259" key="7">
    <source>
        <dbReference type="PROSITE" id="PS50922"/>
    </source>
</evidence>
<dbReference type="PANTHER" id="PTHR13439:SF4">
    <property type="entry name" value="TLC DOMAIN-CONTAINING PROTEIN"/>
    <property type="match status" value="1"/>
</dbReference>
<feature type="transmembrane region" description="Helical" evidence="6">
    <location>
        <begin position="51"/>
        <end position="70"/>
    </location>
</feature>
<organism evidence="8 9">
    <name type="scientific">Mytilus galloprovincialis</name>
    <name type="common">Mediterranean mussel</name>
    <dbReference type="NCBI Taxonomy" id="29158"/>
    <lineage>
        <taxon>Eukaryota</taxon>
        <taxon>Metazoa</taxon>
        <taxon>Spiralia</taxon>
        <taxon>Lophotrochozoa</taxon>
        <taxon>Mollusca</taxon>
        <taxon>Bivalvia</taxon>
        <taxon>Autobranchia</taxon>
        <taxon>Pteriomorphia</taxon>
        <taxon>Mytilida</taxon>
        <taxon>Mytiloidea</taxon>
        <taxon>Mytilidae</taxon>
        <taxon>Mytilinae</taxon>
        <taxon>Mytilus</taxon>
    </lineage>
</organism>
<dbReference type="GO" id="GO:0005886">
    <property type="term" value="C:plasma membrane"/>
    <property type="evidence" value="ECO:0007669"/>
    <property type="project" value="TreeGrafter"/>
</dbReference>
<evidence type="ECO:0000256" key="5">
    <source>
        <dbReference type="PROSITE-ProRule" id="PRU00205"/>
    </source>
</evidence>
<dbReference type="PANTHER" id="PTHR13439">
    <property type="entry name" value="CT120 PROTEIN"/>
    <property type="match status" value="1"/>
</dbReference>
<accession>A0A8B6FBD2</accession>
<dbReference type="PROSITE" id="PS50922">
    <property type="entry name" value="TLC"/>
    <property type="match status" value="1"/>
</dbReference>
<gene>
    <name evidence="8" type="ORF">MGAL_10B007943</name>
</gene>
<evidence type="ECO:0000256" key="6">
    <source>
        <dbReference type="SAM" id="Phobius"/>
    </source>
</evidence>
<evidence type="ECO:0000256" key="3">
    <source>
        <dbReference type="ARBA" id="ARBA00022989"/>
    </source>
</evidence>
<dbReference type="AlphaFoldDB" id="A0A8B6FBD2"/>
<keyword evidence="3 6" id="KW-1133">Transmembrane helix</keyword>
<proteinExistence type="predicted"/>
<dbReference type="OrthoDB" id="10266980at2759"/>
<evidence type="ECO:0000256" key="2">
    <source>
        <dbReference type="ARBA" id="ARBA00022692"/>
    </source>
</evidence>
<sequence>MEESVGVDNRLGYCVFIVTLVSLHCINILVERRGKPKSARANLDSWRWRNLVISWIHGLVCGCWSILSIYNHPEFVNDPVTFNSPMVFYMVVFSTGYFLYDTIDMVYNKKLLEYWEVTLHHIFVVPGFWYNWHNNICIGYSLTALTAEINSFFLHSRKLLQIQNVGFDTMLYRTCSYVNLISFFLCRIIPIGFIVFHLFGSHGDIHRKQLSVAYVNCFSVIMVIVAVVNVVLFWRLLNTDLIRPFLKSKRKEQIKINGNNNQTKEE</sequence>
<feature type="transmembrane region" description="Helical" evidence="6">
    <location>
        <begin position="212"/>
        <end position="237"/>
    </location>
</feature>
<dbReference type="GO" id="GO:0071709">
    <property type="term" value="P:membrane assembly"/>
    <property type="evidence" value="ECO:0007669"/>
    <property type="project" value="TreeGrafter"/>
</dbReference>
<dbReference type="GO" id="GO:0055091">
    <property type="term" value="P:phospholipid homeostasis"/>
    <property type="evidence" value="ECO:0007669"/>
    <property type="project" value="TreeGrafter"/>
</dbReference>
<dbReference type="Proteomes" id="UP000596742">
    <property type="component" value="Unassembled WGS sequence"/>
</dbReference>
<feature type="transmembrane region" description="Helical" evidence="6">
    <location>
        <begin position="12"/>
        <end position="30"/>
    </location>
</feature>
<evidence type="ECO:0000256" key="4">
    <source>
        <dbReference type="ARBA" id="ARBA00023136"/>
    </source>
</evidence>
<dbReference type="Pfam" id="PF03798">
    <property type="entry name" value="TRAM_LAG1_CLN8"/>
    <property type="match status" value="1"/>
</dbReference>
<reference evidence="8" key="1">
    <citation type="submission" date="2018-11" db="EMBL/GenBank/DDBJ databases">
        <authorList>
            <person name="Alioto T."/>
            <person name="Alioto T."/>
        </authorList>
    </citation>
    <scope>NUCLEOTIDE SEQUENCE</scope>
</reference>
<evidence type="ECO:0000313" key="8">
    <source>
        <dbReference type="EMBL" id="VDI47560.1"/>
    </source>
</evidence>
<dbReference type="EMBL" id="UYJE01006622">
    <property type="protein sequence ID" value="VDI47560.1"/>
    <property type="molecule type" value="Genomic_DNA"/>
</dbReference>
<dbReference type="InterPro" id="IPR050846">
    <property type="entry name" value="TLCD"/>
</dbReference>
<dbReference type="GO" id="GO:0007009">
    <property type="term" value="P:plasma membrane organization"/>
    <property type="evidence" value="ECO:0007669"/>
    <property type="project" value="TreeGrafter"/>
</dbReference>
<comment type="caution">
    <text evidence="8">The sequence shown here is derived from an EMBL/GenBank/DDBJ whole genome shotgun (WGS) entry which is preliminary data.</text>
</comment>
<evidence type="ECO:0000313" key="9">
    <source>
        <dbReference type="Proteomes" id="UP000596742"/>
    </source>
</evidence>